<proteinExistence type="predicted"/>
<evidence type="ECO:0000313" key="1">
    <source>
        <dbReference type="EMBL" id="AKH48588.1"/>
    </source>
</evidence>
<reference evidence="1" key="2">
    <citation type="submission" date="2015-03" db="EMBL/GenBank/DDBJ databases">
        <authorList>
            <person name="Chow C.-E.T."/>
            <person name="Winget D.M."/>
            <person name="White R.A.III."/>
            <person name="Hallam S.J."/>
            <person name="Suttle C.A."/>
        </authorList>
    </citation>
    <scope>NUCLEOTIDE SEQUENCE</scope>
    <source>
        <strain evidence="1">Oxic1_11</strain>
    </source>
</reference>
<reference evidence="1" key="1">
    <citation type="journal article" date="2015" name="Front. Microbiol.">
        <title>Combining genomic sequencing methods to explore viral diversity and reveal potential virus-host interactions.</title>
        <authorList>
            <person name="Chow C.E."/>
            <person name="Winget D.M."/>
            <person name="White R.A.III."/>
            <person name="Hallam S.J."/>
            <person name="Suttle C.A."/>
        </authorList>
    </citation>
    <scope>NUCLEOTIDE SEQUENCE</scope>
    <source>
        <strain evidence="1">Oxic1_11</strain>
    </source>
</reference>
<organism evidence="1">
    <name type="scientific">uncultured marine virus</name>
    <dbReference type="NCBI Taxonomy" id="186617"/>
    <lineage>
        <taxon>Viruses</taxon>
        <taxon>environmental samples</taxon>
    </lineage>
</organism>
<dbReference type="EMBL" id="KR029606">
    <property type="protein sequence ID" value="AKH48588.1"/>
    <property type="molecule type" value="Genomic_DNA"/>
</dbReference>
<name>A0A0F7LAM3_9VIRU</name>
<accession>A0A0F7LAM3</accession>
<sequence length="55" mass="6781">MKFESTFVLSNYYVVLNIVVQQIHLQHHQRLTYRHYLKLILEELFHLILFLQNVP</sequence>
<protein>
    <submittedName>
        <fullName evidence="1">Uncharacterized protein</fullName>
    </submittedName>
</protein>